<dbReference type="RefSeq" id="WP_095275146.1">
    <property type="nucleotide sequence ID" value="NZ_CP047655.1"/>
</dbReference>
<dbReference type="InterPro" id="IPR043504">
    <property type="entry name" value="Peptidase_S1_PA_chymotrypsin"/>
</dbReference>
<evidence type="ECO:0008006" key="4">
    <source>
        <dbReference type="Google" id="ProtNLM"/>
    </source>
</evidence>
<keyword evidence="1" id="KW-0732">Signal</keyword>
<gene>
    <name evidence="2" type="ORF">CIG21_00385</name>
</gene>
<evidence type="ECO:0000313" key="3">
    <source>
        <dbReference type="Proteomes" id="UP000215771"/>
    </source>
</evidence>
<dbReference type="SUPFAM" id="SSF50494">
    <property type="entry name" value="Trypsin-like serine proteases"/>
    <property type="match status" value="1"/>
</dbReference>
<feature type="chain" id="PRO_5012131041" description="Peptidase S1 domain-containing protein" evidence="1">
    <location>
        <begin position="30"/>
        <end position="391"/>
    </location>
</feature>
<dbReference type="InterPro" id="IPR009003">
    <property type="entry name" value="Peptidase_S1_PA"/>
</dbReference>
<sequence>MKLARTRKVVAVALSAAALAATFAAPATAQEPALVAPGGAFRVFPQEPQTEMPLEGAANGHITIPPEASVASCSQGPSGTIRGERVLLIAGHCVLQDNETPTFSTEATVPVAGKYPRIGERKAAHKPTEYEHTFWPHEFFWDTVNTDDWGVVLIDDSVPATSISQSSNAAGAPVSAPVQLRSIRDYPTLPVNQFSTDNFGQPICKDGATSGRSCGTQIGRSRNGVYSWGLNYQGGDSGGINYDPNDGAVIGVTSMGIGPLGKAQPADRIIEDAYGVPDGHVNEEFTLEQSTAPHAEYTSLNQEFDQVMNTIQEENPEVEISTPKEAWDKSVAVAQQDANTLAQRASQVNSVEGAQEVANMAGAAADHHSQQLAVTGANYLLNDVLGQGRPH</sequence>
<evidence type="ECO:0000313" key="2">
    <source>
        <dbReference type="EMBL" id="PAJ71233.1"/>
    </source>
</evidence>
<protein>
    <recommendedName>
        <fullName evidence="4">Peptidase S1 domain-containing protein</fullName>
    </recommendedName>
</protein>
<feature type="signal peptide" evidence="1">
    <location>
        <begin position="1"/>
        <end position="29"/>
    </location>
</feature>
<dbReference type="EMBL" id="NQMQ01000001">
    <property type="protein sequence ID" value="PAJ71233.1"/>
    <property type="molecule type" value="Genomic_DNA"/>
</dbReference>
<accession>A0A269PGD7</accession>
<reference evidence="2 3" key="1">
    <citation type="submission" date="2017-08" db="EMBL/GenBank/DDBJ databases">
        <authorList>
            <person name="de Groot N.N."/>
        </authorList>
    </citation>
    <scope>NUCLEOTIDE SEQUENCE [LARGE SCALE GENOMIC DNA]</scope>
    <source>
        <strain evidence="2 3">NBT06-6</strain>
    </source>
</reference>
<organism evidence="2 3">
    <name type="scientific">Corynebacterium hadale</name>
    <dbReference type="NCBI Taxonomy" id="2026255"/>
    <lineage>
        <taxon>Bacteria</taxon>
        <taxon>Bacillati</taxon>
        <taxon>Actinomycetota</taxon>
        <taxon>Actinomycetes</taxon>
        <taxon>Mycobacteriales</taxon>
        <taxon>Corynebacteriaceae</taxon>
        <taxon>Corynebacterium</taxon>
    </lineage>
</organism>
<comment type="caution">
    <text evidence="2">The sequence shown here is derived from an EMBL/GenBank/DDBJ whole genome shotgun (WGS) entry which is preliminary data.</text>
</comment>
<dbReference type="Gene3D" id="2.40.10.10">
    <property type="entry name" value="Trypsin-like serine proteases"/>
    <property type="match status" value="2"/>
</dbReference>
<proteinExistence type="predicted"/>
<name>A0A269PGD7_9CORY</name>
<dbReference type="AlphaFoldDB" id="A0A269PGD7"/>
<evidence type="ECO:0000256" key="1">
    <source>
        <dbReference type="SAM" id="SignalP"/>
    </source>
</evidence>
<dbReference type="Proteomes" id="UP000215771">
    <property type="component" value="Unassembled WGS sequence"/>
</dbReference>